<keyword evidence="5" id="KW-0336">GPI-anchor</keyword>
<evidence type="ECO:0000256" key="2">
    <source>
        <dbReference type="ARBA" id="ARBA00004613"/>
    </source>
</evidence>
<feature type="domain" description="CFEM" evidence="10">
    <location>
        <begin position="1"/>
        <end position="69"/>
    </location>
</feature>
<keyword evidence="6" id="KW-0732">Signal</keyword>
<keyword evidence="4" id="KW-0964">Secreted</keyword>
<gene>
    <name evidence="11" type="ORF">BCR38DRAFT_307566</name>
</gene>
<protein>
    <recommendedName>
        <fullName evidence="10">CFEM domain-containing protein</fullName>
    </recommendedName>
</protein>
<evidence type="ECO:0000313" key="12">
    <source>
        <dbReference type="Proteomes" id="UP000193689"/>
    </source>
</evidence>
<evidence type="ECO:0000256" key="7">
    <source>
        <dbReference type="ARBA" id="ARBA00023157"/>
    </source>
</evidence>
<comment type="similarity">
    <text evidence="3">Belongs to the RBT5 family.</text>
</comment>
<keyword evidence="9" id="KW-0479">Metal-binding</keyword>
<evidence type="ECO:0000256" key="6">
    <source>
        <dbReference type="ARBA" id="ARBA00022729"/>
    </source>
</evidence>
<keyword evidence="12" id="KW-1185">Reference proteome</keyword>
<dbReference type="Proteomes" id="UP000193689">
    <property type="component" value="Unassembled WGS sequence"/>
</dbReference>
<evidence type="ECO:0000256" key="5">
    <source>
        <dbReference type="ARBA" id="ARBA00022622"/>
    </source>
</evidence>
<keyword evidence="8" id="KW-0449">Lipoprotein</keyword>
<dbReference type="AlphaFoldDB" id="A0A1Y2EJA5"/>
<evidence type="ECO:0000256" key="1">
    <source>
        <dbReference type="ARBA" id="ARBA00004589"/>
    </source>
</evidence>
<evidence type="ECO:0000256" key="3">
    <source>
        <dbReference type="ARBA" id="ARBA00010031"/>
    </source>
</evidence>
<dbReference type="PROSITE" id="PS52012">
    <property type="entry name" value="CFEM"/>
    <property type="match status" value="1"/>
</dbReference>
<organism evidence="11 12">
    <name type="scientific">Pseudomassariella vexata</name>
    <dbReference type="NCBI Taxonomy" id="1141098"/>
    <lineage>
        <taxon>Eukaryota</taxon>
        <taxon>Fungi</taxon>
        <taxon>Dikarya</taxon>
        <taxon>Ascomycota</taxon>
        <taxon>Pezizomycotina</taxon>
        <taxon>Sordariomycetes</taxon>
        <taxon>Xylariomycetidae</taxon>
        <taxon>Amphisphaeriales</taxon>
        <taxon>Pseudomassariaceae</taxon>
        <taxon>Pseudomassariella</taxon>
    </lineage>
</organism>
<dbReference type="GO" id="GO:0005576">
    <property type="term" value="C:extracellular region"/>
    <property type="evidence" value="ECO:0007669"/>
    <property type="project" value="UniProtKB-SubCell"/>
</dbReference>
<comment type="caution">
    <text evidence="9">Lacks conserved residue(s) required for the propagation of feature annotation.</text>
</comment>
<reference evidence="11 12" key="1">
    <citation type="submission" date="2016-07" db="EMBL/GenBank/DDBJ databases">
        <title>Pervasive Adenine N6-methylation of Active Genes in Fungi.</title>
        <authorList>
            <consortium name="DOE Joint Genome Institute"/>
            <person name="Mondo S.J."/>
            <person name="Dannebaum R.O."/>
            <person name="Kuo R.C."/>
            <person name="Labutti K."/>
            <person name="Haridas S."/>
            <person name="Kuo A."/>
            <person name="Salamov A."/>
            <person name="Ahrendt S.R."/>
            <person name="Lipzen A."/>
            <person name="Sullivan W."/>
            <person name="Andreopoulos W.B."/>
            <person name="Clum A."/>
            <person name="Lindquist E."/>
            <person name="Daum C."/>
            <person name="Ramamoorthy G.K."/>
            <person name="Gryganskyi A."/>
            <person name="Culley D."/>
            <person name="Magnuson J.K."/>
            <person name="James T.Y."/>
            <person name="O'Malley M.A."/>
            <person name="Stajich J.E."/>
            <person name="Spatafora J.W."/>
            <person name="Visel A."/>
            <person name="Grigoriev I.V."/>
        </authorList>
    </citation>
    <scope>NUCLEOTIDE SEQUENCE [LARGE SCALE GENOMIC DNA]</scope>
    <source>
        <strain evidence="11 12">CBS 129021</strain>
    </source>
</reference>
<keyword evidence="5" id="KW-0325">Glycoprotein</keyword>
<evidence type="ECO:0000313" key="11">
    <source>
        <dbReference type="EMBL" id="ORY71648.1"/>
    </source>
</evidence>
<dbReference type="EMBL" id="MCFJ01000001">
    <property type="protein sequence ID" value="ORY71648.1"/>
    <property type="molecule type" value="Genomic_DNA"/>
</dbReference>
<keyword evidence="7 9" id="KW-1015">Disulfide bond</keyword>
<keyword evidence="9" id="KW-0349">Heme</keyword>
<keyword evidence="9" id="KW-0408">Iron</keyword>
<evidence type="ECO:0000256" key="8">
    <source>
        <dbReference type="ARBA" id="ARBA00023288"/>
    </source>
</evidence>
<dbReference type="InParanoid" id="A0A1Y2EJA5"/>
<dbReference type="OrthoDB" id="3065412at2759"/>
<proteinExistence type="inferred from homology"/>
<evidence type="ECO:0000256" key="4">
    <source>
        <dbReference type="ARBA" id="ARBA00022525"/>
    </source>
</evidence>
<feature type="binding site" description="axial binding residue" evidence="9">
    <location>
        <position position="44"/>
    </location>
    <ligand>
        <name>heme</name>
        <dbReference type="ChEBI" id="CHEBI:30413"/>
    </ligand>
    <ligandPart>
        <name>Fe</name>
        <dbReference type="ChEBI" id="CHEBI:18248"/>
    </ligandPart>
</feature>
<feature type="non-terminal residue" evidence="11">
    <location>
        <position position="69"/>
    </location>
</feature>
<dbReference type="Pfam" id="PF05730">
    <property type="entry name" value="CFEM"/>
    <property type="match status" value="1"/>
</dbReference>
<sequence length="69" mass="7345">SAIFMTLPSVYAIADGTALYSQLPNCAKPCHVSASQAIGCDLADLKCLCQKQERYAAEAKGCIMGTCWI</sequence>
<comment type="subcellular location">
    <subcellularLocation>
        <location evidence="1">Membrane</location>
        <topology evidence="1">Lipid-anchor</topology>
        <topology evidence="1">GPI-anchor</topology>
    </subcellularLocation>
    <subcellularLocation>
        <location evidence="2">Secreted</location>
    </subcellularLocation>
</comment>
<evidence type="ECO:0000256" key="9">
    <source>
        <dbReference type="PROSITE-ProRule" id="PRU01356"/>
    </source>
</evidence>
<comment type="caution">
    <text evidence="11">The sequence shown here is derived from an EMBL/GenBank/DDBJ whole genome shotgun (WGS) entry which is preliminary data.</text>
</comment>
<feature type="disulfide bond" evidence="9">
    <location>
        <begin position="40"/>
        <end position="47"/>
    </location>
</feature>
<accession>A0A1Y2EJA5</accession>
<dbReference type="GO" id="GO:0098552">
    <property type="term" value="C:side of membrane"/>
    <property type="evidence" value="ECO:0007669"/>
    <property type="project" value="UniProtKB-KW"/>
</dbReference>
<evidence type="ECO:0000259" key="10">
    <source>
        <dbReference type="PROSITE" id="PS52012"/>
    </source>
</evidence>
<dbReference type="RefSeq" id="XP_040721240.1">
    <property type="nucleotide sequence ID" value="XM_040854628.1"/>
</dbReference>
<feature type="non-terminal residue" evidence="11">
    <location>
        <position position="1"/>
    </location>
</feature>
<dbReference type="GO" id="GO:0046872">
    <property type="term" value="F:metal ion binding"/>
    <property type="evidence" value="ECO:0007669"/>
    <property type="project" value="UniProtKB-UniRule"/>
</dbReference>
<keyword evidence="5" id="KW-0472">Membrane</keyword>
<name>A0A1Y2EJA5_9PEZI</name>
<dbReference type="GeneID" id="63770840"/>
<dbReference type="InterPro" id="IPR008427">
    <property type="entry name" value="Extracellular_membr_CFEM_dom"/>
</dbReference>